<dbReference type="PRINTS" id="PR00626">
    <property type="entry name" value="CALRETICULIN"/>
</dbReference>
<sequence length="458" mass="51920">PIGDVHFAEAFDGMCVSLLGKWALREAADEKLVGDKGLVLESRAKHHAIAAFLNKPFHFLDKPLILQYEVNFQNGIECGGAYTNFYDKTPYTIMFGPDKCGEDYKLHFIFRHKNPKTGELEEKHAKRPDADLKAYYTDKKPHLYTLIVRPDNSFEILVDGTSVNTGSLLEDMTPPINPPKEIEDPEDHKPEDWDERPKIPDDDAVKPDDWDEDAPAQIPDDTVVKPEGWLDEEPEYAPDPEAAKPDDWDEDMDGEWEAPQVPNPVCKNAPGCGTWNPPMISNPAYKGKWKQPLIDNPHYQGVWKPRKIQNPAYFEDQHPFRMTSFSALGLELWSMSSEILFDNFIICSDRSVADQWAADGWGLKQAAAAAEEPGIVGKLYQAADERPWLWAVYVFTVALPIVLLISFCWPNKSDAVQPDDQKEGDKDEENDGEEDKDESNGARADEVDAKKCKHYKRM</sequence>
<dbReference type="InterPro" id="IPR001580">
    <property type="entry name" value="Calret/calnex"/>
</dbReference>
<feature type="compositionally biased region" description="Basic and acidic residues" evidence="11">
    <location>
        <begin position="180"/>
        <end position="208"/>
    </location>
</feature>
<keyword evidence="13" id="KW-1185">Reference proteome</keyword>
<dbReference type="AlphaFoldDB" id="A0A8C4WXU3"/>
<dbReference type="SUPFAM" id="SSF49899">
    <property type="entry name" value="Concanavalin A-like lectins/glucanases"/>
    <property type="match status" value="2"/>
</dbReference>
<reference evidence="12" key="1">
    <citation type="submission" date="2025-08" db="UniProtKB">
        <authorList>
            <consortium name="Ensembl"/>
        </authorList>
    </citation>
    <scope>IDENTIFICATION</scope>
</reference>
<feature type="compositionally biased region" description="Acidic residues" evidence="11">
    <location>
        <begin position="426"/>
        <end position="437"/>
    </location>
</feature>
<evidence type="ECO:0000256" key="6">
    <source>
        <dbReference type="ARBA" id="ARBA00023136"/>
    </source>
</evidence>
<feature type="compositionally biased region" description="Acidic residues" evidence="11">
    <location>
        <begin position="229"/>
        <end position="238"/>
    </location>
</feature>
<evidence type="ECO:0000313" key="13">
    <source>
        <dbReference type="Proteomes" id="UP000694388"/>
    </source>
</evidence>
<accession>A0A8C4WXU3</accession>
<name>A0A8C4WXU3_EPTBU</name>
<keyword evidence="4 10" id="KW-0256">Endoplasmic reticulum</keyword>
<dbReference type="PROSITE" id="PS00805">
    <property type="entry name" value="CALRETICULIN_REPEAT"/>
    <property type="match status" value="1"/>
</dbReference>
<dbReference type="GO" id="GO:0006457">
    <property type="term" value="P:protein folding"/>
    <property type="evidence" value="ECO:0007669"/>
    <property type="project" value="InterPro"/>
</dbReference>
<evidence type="ECO:0000256" key="9">
    <source>
        <dbReference type="PIRSR" id="PIRSR601580-3"/>
    </source>
</evidence>
<evidence type="ECO:0000256" key="11">
    <source>
        <dbReference type="SAM" id="MobiDB-lite"/>
    </source>
</evidence>
<keyword evidence="5 10" id="KW-1133">Transmembrane helix</keyword>
<evidence type="ECO:0000313" key="12">
    <source>
        <dbReference type="Ensembl" id="ENSEBUP00000018222.1"/>
    </source>
</evidence>
<evidence type="ECO:0000256" key="4">
    <source>
        <dbReference type="ARBA" id="ARBA00022824"/>
    </source>
</evidence>
<dbReference type="GO" id="GO:0005789">
    <property type="term" value="C:endoplasmic reticulum membrane"/>
    <property type="evidence" value="ECO:0007669"/>
    <property type="project" value="UniProtKB-SubCell"/>
</dbReference>
<comment type="subcellular location">
    <subcellularLocation>
        <location evidence="1">Endoplasmic reticulum membrane</location>
        <topology evidence="1">Single-pass type I membrane protein</topology>
    </subcellularLocation>
</comment>
<feature type="region of interest" description="Disordered" evidence="11">
    <location>
        <begin position="165"/>
        <end position="248"/>
    </location>
</feature>
<evidence type="ECO:0000256" key="10">
    <source>
        <dbReference type="RuleBase" id="RU362126"/>
    </source>
</evidence>
<keyword evidence="3 10" id="KW-0812">Transmembrane</keyword>
<keyword evidence="9" id="KW-1015">Disulfide bond</keyword>
<feature type="disulfide bond" evidence="9">
    <location>
        <begin position="78"/>
        <end position="100"/>
    </location>
</feature>
<dbReference type="SUPFAM" id="SSF63887">
    <property type="entry name" value="P-domain of calnexin/calreticulin"/>
    <property type="match status" value="1"/>
</dbReference>
<protein>
    <submittedName>
        <fullName evidence="12">Si:ch211-274f20.2</fullName>
    </submittedName>
</protein>
<dbReference type="FunFam" id="2.60.120.200:FF:000011">
    <property type="entry name" value="Probable calnexin"/>
    <property type="match status" value="1"/>
</dbReference>
<dbReference type="InterPro" id="IPR018124">
    <property type="entry name" value="Calret/calnex_CS"/>
</dbReference>
<keyword evidence="7 10" id="KW-0143">Chaperone</keyword>
<dbReference type="Proteomes" id="UP000694388">
    <property type="component" value="Unplaced"/>
</dbReference>
<dbReference type="OMA" id="QWEVDEM"/>
<dbReference type="PANTHER" id="PTHR11073:SF37">
    <property type="entry name" value="CALNEXIN-LIKE"/>
    <property type="match status" value="1"/>
</dbReference>
<proteinExistence type="inferred from homology"/>
<evidence type="ECO:0000256" key="1">
    <source>
        <dbReference type="ARBA" id="ARBA00004115"/>
    </source>
</evidence>
<feature type="compositionally biased region" description="Basic and acidic residues" evidence="11">
    <location>
        <begin position="438"/>
        <end position="450"/>
    </location>
</feature>
<reference evidence="12" key="2">
    <citation type="submission" date="2025-09" db="UniProtKB">
        <authorList>
            <consortium name="Ensembl"/>
        </authorList>
    </citation>
    <scope>IDENTIFICATION</scope>
</reference>
<dbReference type="Gene3D" id="2.10.250.10">
    <property type="entry name" value="Calreticulin/calnexin, P domain"/>
    <property type="match status" value="1"/>
</dbReference>
<feature type="region of interest" description="Disordered" evidence="11">
    <location>
        <begin position="414"/>
        <end position="458"/>
    </location>
</feature>
<evidence type="ECO:0000256" key="7">
    <source>
        <dbReference type="ARBA" id="ARBA00023186"/>
    </source>
</evidence>
<dbReference type="Ensembl" id="ENSEBUT00000018798.1">
    <property type="protein sequence ID" value="ENSEBUP00000018222.1"/>
    <property type="gene ID" value="ENSEBUG00000011370.1"/>
</dbReference>
<evidence type="ECO:0000256" key="5">
    <source>
        <dbReference type="ARBA" id="ARBA00022989"/>
    </source>
</evidence>
<evidence type="ECO:0000256" key="3">
    <source>
        <dbReference type="ARBA" id="ARBA00022692"/>
    </source>
</evidence>
<organism evidence="12 13">
    <name type="scientific">Eptatretus burgeri</name>
    <name type="common">Inshore hagfish</name>
    <dbReference type="NCBI Taxonomy" id="7764"/>
    <lineage>
        <taxon>Eukaryota</taxon>
        <taxon>Metazoa</taxon>
        <taxon>Chordata</taxon>
        <taxon>Craniata</taxon>
        <taxon>Vertebrata</taxon>
        <taxon>Cyclostomata</taxon>
        <taxon>Myxini</taxon>
        <taxon>Myxiniformes</taxon>
        <taxon>Myxinidae</taxon>
        <taxon>Eptatretinae</taxon>
        <taxon>Eptatretus</taxon>
    </lineage>
</organism>
<keyword evidence="6 10" id="KW-0472">Membrane</keyword>
<comment type="function">
    <text evidence="8">Calcium-binding protein that interacts with newly synthesized monoglucosylated glycoproteins in the endoplasmic reticulum. It may act in assisting protein assembly and/or in the retention within the ER of unassembled protein subunits. It seems to play a major role in the quality control apparatus of the ER by the retention of incorrectly folded proteins. Required for embryogenesis and larval development under heat and ER stress conditions. May be important for germ cell development. Involved in neuronal necrotic cell death.</text>
</comment>
<dbReference type="Pfam" id="PF00262">
    <property type="entry name" value="Calreticulin"/>
    <property type="match status" value="1"/>
</dbReference>
<dbReference type="GeneTree" id="ENSGT00950000182915"/>
<evidence type="ECO:0000256" key="2">
    <source>
        <dbReference type="ARBA" id="ARBA00010983"/>
    </source>
</evidence>
<feature type="transmembrane region" description="Helical" evidence="10">
    <location>
        <begin position="388"/>
        <end position="409"/>
    </location>
</feature>
<dbReference type="PROSITE" id="PS00804">
    <property type="entry name" value="CALRETICULIN_2"/>
    <property type="match status" value="1"/>
</dbReference>
<evidence type="ECO:0000256" key="8">
    <source>
        <dbReference type="ARBA" id="ARBA00053392"/>
    </source>
</evidence>
<dbReference type="PANTHER" id="PTHR11073">
    <property type="entry name" value="CALRETICULIN AND CALNEXIN"/>
    <property type="match status" value="1"/>
</dbReference>
<dbReference type="GO" id="GO:0051082">
    <property type="term" value="F:unfolded protein binding"/>
    <property type="evidence" value="ECO:0007669"/>
    <property type="project" value="InterPro"/>
</dbReference>
<dbReference type="FunFam" id="2.10.250.10:FF:000001">
    <property type="entry name" value="Calnexin homolog"/>
    <property type="match status" value="1"/>
</dbReference>
<comment type="similarity">
    <text evidence="2 10">Belongs to the calreticulin family.</text>
</comment>
<dbReference type="InterPro" id="IPR013320">
    <property type="entry name" value="ConA-like_dom_sf"/>
</dbReference>
<dbReference type="GO" id="GO:0036503">
    <property type="term" value="P:ERAD pathway"/>
    <property type="evidence" value="ECO:0007669"/>
    <property type="project" value="TreeGrafter"/>
</dbReference>
<dbReference type="InterPro" id="IPR009033">
    <property type="entry name" value="Calreticulin/calnexin_P_dom_sf"/>
</dbReference>
<dbReference type="GO" id="GO:0005509">
    <property type="term" value="F:calcium ion binding"/>
    <property type="evidence" value="ECO:0007669"/>
    <property type="project" value="InterPro"/>
</dbReference>
<dbReference type="Gene3D" id="2.60.120.200">
    <property type="match status" value="1"/>
</dbReference>